<dbReference type="EMBL" id="CP093846">
    <property type="protein sequence ID" value="UNT00585.1"/>
    <property type="molecule type" value="Genomic_DNA"/>
</dbReference>
<dbReference type="InterPro" id="IPR000421">
    <property type="entry name" value="FA58C"/>
</dbReference>
<feature type="signal peptide" evidence="5">
    <location>
        <begin position="1"/>
        <end position="24"/>
    </location>
</feature>
<dbReference type="Pfam" id="PF00754">
    <property type="entry name" value="F5_F8_type_C"/>
    <property type="match status" value="1"/>
</dbReference>
<comment type="similarity">
    <text evidence="3">Belongs to the glycosyl hydrolase 84 family.</text>
</comment>
<evidence type="ECO:0000256" key="2">
    <source>
        <dbReference type="ARBA" id="ARBA00023295"/>
    </source>
</evidence>
<dbReference type="Gene3D" id="3.20.20.80">
    <property type="entry name" value="Glycosidases"/>
    <property type="match status" value="1"/>
</dbReference>
<dbReference type="InterPro" id="IPR049019">
    <property type="entry name" value="NagJ-like_helical"/>
</dbReference>
<dbReference type="Proteomes" id="UP001202244">
    <property type="component" value="Chromosome"/>
</dbReference>
<evidence type="ECO:0000256" key="4">
    <source>
        <dbReference type="SAM" id="MobiDB-lite"/>
    </source>
</evidence>
<sequence length="787" mass="86135">MHHSRLVPLAALALAVTTTGWSPAAPPGPPTASATHMRGQGHIRDPGSVFPTPQVTRQRDDFVTVTRTVTVVTGHDPDAPALRATRQALRAAGAQRIVTAETEHTGPTQHSGRSGDRAGQLTVRLGEDTRGGLGSEGYALTMGGGSRHSAGHIVLAGHDGTGTYYAAQSLRQVLPASRHPGIRVRGLTMRDWPATRSRGVIQGFYGTAWSQRAQLDQLDYYGAHKLNTYLYSPKDDPYLRERWRDPYPRRRLADLAELVERAGARHVDFGYALSPGLSVCYSSAADAKALTEKLASMWRIGVRTFVIPLDDISYTEWNCAEDGERFGTGGAAAARAHAHLVNTVEKEFIDTHPGAAPLQMVPTEYAGTAPKPYKRELARRLSPDVTVQWTGSDVVSPSVTAAQARKARATFGHPVVLWDNYPVNDYATDRLLLGPYTGRGKDVPEHLEGIVANPMIQPSASKIALGTVADYAWNARAYRPRSSWTASLRELSGGDAGVERALRAFADVNHSSVLDKRQGPGLRTAVRDYWRDERAASGLDAALKRLQNAPAVLDKGLPDRRFLRDARPWLDAARDWARADRTALRMLTAARDGDGERAWQLRRELPQLVERAESHRYVDIDGERIPAVVGEGVLDVFAEDAVAAHDVLLGRTPRPKASTDMGTHQQHTPLRMTDGSDDTWYWNKAPMEKGSYVRIDLRAPRPLGQVRLAMGAPDARDDIIGRGVLEHSADGSHWTRFASFHGEREVTARPPEGTRARYVRARAVADQDALVAVRAFEADGDRGRGGR</sequence>
<dbReference type="Pfam" id="PF02838">
    <property type="entry name" value="Glyco_hydro_20b"/>
    <property type="match status" value="1"/>
</dbReference>
<name>A0ABY3Y1X3_9ACTN</name>
<dbReference type="InterPro" id="IPR029018">
    <property type="entry name" value="Hex-like_dom2"/>
</dbReference>
<feature type="domain" description="F5/8 type C" evidence="6">
    <location>
        <begin position="637"/>
        <end position="781"/>
    </location>
</feature>
<organism evidence="8 9">
    <name type="scientific">Streptomyces tubbatahanensis</name>
    <dbReference type="NCBI Taxonomy" id="2923272"/>
    <lineage>
        <taxon>Bacteria</taxon>
        <taxon>Bacillati</taxon>
        <taxon>Actinomycetota</taxon>
        <taxon>Actinomycetes</taxon>
        <taxon>Kitasatosporales</taxon>
        <taxon>Streptomycetaceae</taxon>
        <taxon>Streptomyces</taxon>
    </lineage>
</organism>
<evidence type="ECO:0000256" key="3">
    <source>
        <dbReference type="PROSITE-ProRule" id="PRU01353"/>
    </source>
</evidence>
<evidence type="ECO:0000313" key="8">
    <source>
        <dbReference type="EMBL" id="UNT00585.1"/>
    </source>
</evidence>
<evidence type="ECO:0000256" key="5">
    <source>
        <dbReference type="SAM" id="SignalP"/>
    </source>
</evidence>
<keyword evidence="5" id="KW-0732">Signal</keyword>
<evidence type="ECO:0000259" key="7">
    <source>
        <dbReference type="PROSITE" id="PS52009"/>
    </source>
</evidence>
<dbReference type="Gene3D" id="1.20.58.460">
    <property type="entry name" value="Hyaluronidase post-catalytic domain-like"/>
    <property type="match status" value="1"/>
</dbReference>
<evidence type="ECO:0000313" key="9">
    <source>
        <dbReference type="Proteomes" id="UP001202244"/>
    </source>
</evidence>
<dbReference type="Pfam" id="PF07555">
    <property type="entry name" value="NAGidase"/>
    <property type="match status" value="1"/>
</dbReference>
<feature type="chain" id="PRO_5047114880" evidence="5">
    <location>
        <begin position="25"/>
        <end position="787"/>
    </location>
</feature>
<dbReference type="PANTHER" id="PTHR13170:SF16">
    <property type="entry name" value="PROTEIN O-GLCNACASE"/>
    <property type="match status" value="1"/>
</dbReference>
<accession>A0ABY3Y1X3</accession>
<dbReference type="InterPro" id="IPR015882">
    <property type="entry name" value="HEX_bac_N"/>
</dbReference>
<dbReference type="InterPro" id="IPR051822">
    <property type="entry name" value="Glycosyl_Hydrolase_84"/>
</dbReference>
<feature type="active site" description="Proton donor" evidence="3">
    <location>
        <position position="311"/>
    </location>
</feature>
<dbReference type="Gene3D" id="2.60.120.260">
    <property type="entry name" value="Galactose-binding domain-like"/>
    <property type="match status" value="1"/>
</dbReference>
<dbReference type="PROSITE" id="PS50022">
    <property type="entry name" value="FA58C_3"/>
    <property type="match status" value="1"/>
</dbReference>
<dbReference type="Pfam" id="PF21774">
    <property type="entry name" value="NagJ_C"/>
    <property type="match status" value="1"/>
</dbReference>
<dbReference type="PANTHER" id="PTHR13170">
    <property type="entry name" value="O-GLCNACASE"/>
    <property type="match status" value="1"/>
</dbReference>
<dbReference type="RefSeq" id="WP_242756685.1">
    <property type="nucleotide sequence ID" value="NZ_CP093846.1"/>
</dbReference>
<dbReference type="Gene3D" id="3.30.379.10">
    <property type="entry name" value="Chitobiase/beta-hexosaminidase domain 2-like"/>
    <property type="match status" value="1"/>
</dbReference>
<dbReference type="SUPFAM" id="SSF55545">
    <property type="entry name" value="beta-N-acetylhexosaminidase-like domain"/>
    <property type="match status" value="1"/>
</dbReference>
<proteinExistence type="inferred from homology"/>
<dbReference type="InterPro" id="IPR017853">
    <property type="entry name" value="GH"/>
</dbReference>
<keyword evidence="9" id="KW-1185">Reference proteome</keyword>
<feature type="domain" description="GH84" evidence="7">
    <location>
        <begin position="196"/>
        <end position="476"/>
    </location>
</feature>
<protein>
    <submittedName>
        <fullName evidence="8">Beta-N-acetylglucosaminidase domain-containing protein</fullName>
    </submittedName>
</protein>
<dbReference type="SUPFAM" id="SSF49785">
    <property type="entry name" value="Galactose-binding domain-like"/>
    <property type="match status" value="1"/>
</dbReference>
<dbReference type="InterPro" id="IPR008979">
    <property type="entry name" value="Galactose-bd-like_sf"/>
</dbReference>
<reference evidence="8 9" key="1">
    <citation type="journal article" date="2023" name="Microbiol. Spectr.">
        <title>Synergy between Genome Mining, Metabolomics, and Bioinformatics Uncovers Antibacterial Chlorinated Carbazole Alkaloids and Their Biosynthetic Gene Cluster from Streptomyces tubbatahanensis sp. nov., a Novel Actinomycete Isolated from Sulu Sea, Philippines.</title>
        <authorList>
            <person name="Tenebro C.P."/>
            <person name="Trono D.J.V.L."/>
            <person name="Balida L.A.P."/>
            <person name="Bayog L.K.A."/>
            <person name="Bruna J.R."/>
            <person name="Sabido E.M."/>
            <person name="Caspe D.P.C."/>
            <person name="de Los Santos E.L.C."/>
            <person name="Saludes J.P."/>
            <person name="Dalisay D.S."/>
        </authorList>
    </citation>
    <scope>NUCLEOTIDE SEQUENCE [LARGE SCALE GENOMIC DNA]</scope>
    <source>
        <strain evidence="8 9">DSD3025</strain>
    </source>
</reference>
<gene>
    <name evidence="8" type="ORF">MMF93_32000</name>
</gene>
<dbReference type="SUPFAM" id="SSF140657">
    <property type="entry name" value="Hyaluronidase post-catalytic domain-like"/>
    <property type="match status" value="1"/>
</dbReference>
<dbReference type="PROSITE" id="PS52009">
    <property type="entry name" value="GH84"/>
    <property type="match status" value="1"/>
</dbReference>
<dbReference type="InterPro" id="IPR011496">
    <property type="entry name" value="O-GlcNAcase_cat"/>
</dbReference>
<keyword evidence="2 3" id="KW-0326">Glycosidase</keyword>
<evidence type="ECO:0000256" key="1">
    <source>
        <dbReference type="ARBA" id="ARBA00022801"/>
    </source>
</evidence>
<keyword evidence="1 3" id="KW-0378">Hydrolase</keyword>
<evidence type="ECO:0000259" key="6">
    <source>
        <dbReference type="PROSITE" id="PS50022"/>
    </source>
</evidence>
<feature type="region of interest" description="Disordered" evidence="4">
    <location>
        <begin position="653"/>
        <end position="672"/>
    </location>
</feature>
<dbReference type="SUPFAM" id="SSF51445">
    <property type="entry name" value="(Trans)glycosidases"/>
    <property type="match status" value="1"/>
</dbReference>